<dbReference type="EMBL" id="CP074402">
    <property type="protein sequence ID" value="QVJ00335.1"/>
    <property type="molecule type" value="Genomic_DNA"/>
</dbReference>
<evidence type="ECO:0000313" key="6">
    <source>
        <dbReference type="EMBL" id="QVJ00335.1"/>
    </source>
</evidence>
<dbReference type="InterPro" id="IPR006433">
    <property type="entry name" value="Prohead_protease"/>
</dbReference>
<reference evidence="6" key="1">
    <citation type="submission" date="2021-05" db="EMBL/GenBank/DDBJ databases">
        <authorList>
            <person name="Kaiqin L."/>
            <person name="Jian G."/>
        </authorList>
    </citation>
    <scope>NUCLEOTIDE SEQUENCE</scope>
    <source>
        <strain evidence="6">HDS5</strain>
    </source>
</reference>
<feature type="compositionally biased region" description="Pro residues" evidence="4">
    <location>
        <begin position="212"/>
        <end position="222"/>
    </location>
</feature>
<sequence length="303" mass="32087">MMRTKSVPVQIKAAGEHEGTDAGVFEAIVAAYNLDSGGDKITPGAFTKTLAEWTLKGDPLPVIWSHNWSDPDAHIGVVEDAKETEDGLWIKARLDLDEPKAAKVYKLLKGRRVTQFSFGYEIPQGGGEWVDGKSDDEPGHYALNEIKLFEVGPCLVGMNQATSLGAVKTADTGLTEERVRAIVSEVLAAAKSADPGDGPSGPDPAPADLTPDPTPVPEPEPTPAEGDPEPAPEPEWQTITSTLAALSDQVKHLTDQLSQQPTPEPNPAATDDTPEGKSDADEPPAPDPLRAQIADLTADLANL</sequence>
<dbReference type="Pfam" id="PF04586">
    <property type="entry name" value="Peptidase_S78"/>
    <property type="match status" value="1"/>
</dbReference>
<evidence type="ECO:0000259" key="5">
    <source>
        <dbReference type="Pfam" id="PF04586"/>
    </source>
</evidence>
<protein>
    <submittedName>
        <fullName evidence="6">HK97 family phage prohead protease</fullName>
    </submittedName>
</protein>
<evidence type="ECO:0000256" key="3">
    <source>
        <dbReference type="ARBA" id="ARBA00022801"/>
    </source>
</evidence>
<gene>
    <name evidence="6" type="ORF">KGD82_16360</name>
</gene>
<dbReference type="InterPro" id="IPR054613">
    <property type="entry name" value="Peptidase_S78_dom"/>
</dbReference>
<dbReference type="GO" id="GO:0006508">
    <property type="term" value="P:proteolysis"/>
    <property type="evidence" value="ECO:0007669"/>
    <property type="project" value="UniProtKB-KW"/>
</dbReference>
<feature type="region of interest" description="Disordered" evidence="4">
    <location>
        <begin position="190"/>
        <end position="303"/>
    </location>
</feature>
<feature type="domain" description="Prohead serine protease" evidence="5">
    <location>
        <begin position="25"/>
        <end position="167"/>
    </location>
</feature>
<evidence type="ECO:0000256" key="1">
    <source>
        <dbReference type="ARBA" id="ARBA00022612"/>
    </source>
</evidence>
<evidence type="ECO:0000256" key="4">
    <source>
        <dbReference type="SAM" id="MobiDB-lite"/>
    </source>
</evidence>
<organism evidence="6 7">
    <name type="scientific">Nocardiopsis eucommiae</name>
    <dbReference type="NCBI Taxonomy" id="2831970"/>
    <lineage>
        <taxon>Bacteria</taxon>
        <taxon>Bacillati</taxon>
        <taxon>Actinomycetota</taxon>
        <taxon>Actinomycetes</taxon>
        <taxon>Streptosporangiales</taxon>
        <taxon>Nocardiopsidaceae</taxon>
        <taxon>Nocardiopsis</taxon>
    </lineage>
</organism>
<dbReference type="PRINTS" id="PR01217">
    <property type="entry name" value="PRICHEXTENSN"/>
</dbReference>
<evidence type="ECO:0000256" key="2">
    <source>
        <dbReference type="ARBA" id="ARBA00022670"/>
    </source>
</evidence>
<name>A0A975QJP5_9ACTN</name>
<keyword evidence="3" id="KW-0378">Hydrolase</keyword>
<dbReference type="AlphaFoldDB" id="A0A975QJP5"/>
<dbReference type="GO" id="GO:0008233">
    <property type="term" value="F:peptidase activity"/>
    <property type="evidence" value="ECO:0007669"/>
    <property type="project" value="UniProtKB-KW"/>
</dbReference>
<dbReference type="Proteomes" id="UP000682416">
    <property type="component" value="Chromosome"/>
</dbReference>
<accession>A0A975QJP5</accession>
<dbReference type="NCBIfam" id="TIGR01543">
    <property type="entry name" value="proheadase_HK97"/>
    <property type="match status" value="1"/>
</dbReference>
<evidence type="ECO:0000313" key="7">
    <source>
        <dbReference type="Proteomes" id="UP000682416"/>
    </source>
</evidence>
<keyword evidence="2 6" id="KW-0645">Protease</keyword>
<dbReference type="KEGG" id="nec:KGD82_16360"/>
<proteinExistence type="predicted"/>
<keyword evidence="1" id="KW-1188">Viral release from host cell</keyword>
<keyword evidence="7" id="KW-1185">Reference proteome</keyword>